<gene>
    <name evidence="4" type="ORF">LOD99_13199</name>
</gene>
<name>A0AAV7JB59_9METZ</name>
<evidence type="ECO:0000256" key="1">
    <source>
        <dbReference type="SAM" id="Coils"/>
    </source>
</evidence>
<evidence type="ECO:0000313" key="4">
    <source>
        <dbReference type="EMBL" id="KAI6645942.1"/>
    </source>
</evidence>
<keyword evidence="3" id="KW-1133">Transmembrane helix</keyword>
<organism evidence="4 5">
    <name type="scientific">Oopsacas minuta</name>
    <dbReference type="NCBI Taxonomy" id="111878"/>
    <lineage>
        <taxon>Eukaryota</taxon>
        <taxon>Metazoa</taxon>
        <taxon>Porifera</taxon>
        <taxon>Hexactinellida</taxon>
        <taxon>Hexasterophora</taxon>
        <taxon>Lyssacinosida</taxon>
        <taxon>Leucopsacidae</taxon>
        <taxon>Oopsacas</taxon>
    </lineage>
</organism>
<reference evidence="4 5" key="1">
    <citation type="journal article" date="2023" name="BMC Biol.">
        <title>The compact genome of the sponge Oopsacas minuta (Hexactinellida) is lacking key metazoan core genes.</title>
        <authorList>
            <person name="Santini S."/>
            <person name="Schenkelaars Q."/>
            <person name="Jourda C."/>
            <person name="Duchesne M."/>
            <person name="Belahbib H."/>
            <person name="Rocher C."/>
            <person name="Selva M."/>
            <person name="Riesgo A."/>
            <person name="Vervoort M."/>
            <person name="Leys S.P."/>
            <person name="Kodjabachian L."/>
            <person name="Le Bivic A."/>
            <person name="Borchiellini C."/>
            <person name="Claverie J.M."/>
            <person name="Renard E."/>
        </authorList>
    </citation>
    <scope>NUCLEOTIDE SEQUENCE [LARGE SCALE GENOMIC DNA]</scope>
    <source>
        <strain evidence="4">SPO-2</strain>
    </source>
</reference>
<dbReference type="Proteomes" id="UP001165289">
    <property type="component" value="Unassembled WGS sequence"/>
</dbReference>
<accession>A0AAV7JB59</accession>
<keyword evidence="5" id="KW-1185">Reference proteome</keyword>
<protein>
    <submittedName>
        <fullName evidence="4">Uncharacterized protein</fullName>
    </submittedName>
</protein>
<dbReference type="AlphaFoldDB" id="A0AAV7JB59"/>
<sequence length="137" mass="15334">MEAPDVITLRPTTNNYPTQVLNPPDLTYEPRTRVLMESPPLNLTGHDFRDSALTATSSQQASFQGDVTRSGELVGSSQRQVDVRESELASLKQRMFKLEDRLRSLESSVKWNGRIMKLLILAGGLAAIYWALTKQKS</sequence>
<evidence type="ECO:0000313" key="5">
    <source>
        <dbReference type="Proteomes" id="UP001165289"/>
    </source>
</evidence>
<feature type="transmembrane region" description="Helical" evidence="3">
    <location>
        <begin position="115"/>
        <end position="132"/>
    </location>
</feature>
<dbReference type="EMBL" id="JAKMXF010000365">
    <property type="protein sequence ID" value="KAI6645942.1"/>
    <property type="molecule type" value="Genomic_DNA"/>
</dbReference>
<keyword evidence="1" id="KW-0175">Coiled coil</keyword>
<feature type="region of interest" description="Disordered" evidence="2">
    <location>
        <begin position="59"/>
        <end position="78"/>
    </location>
</feature>
<evidence type="ECO:0000256" key="3">
    <source>
        <dbReference type="SAM" id="Phobius"/>
    </source>
</evidence>
<keyword evidence="3" id="KW-0472">Membrane</keyword>
<comment type="caution">
    <text evidence="4">The sequence shown here is derived from an EMBL/GenBank/DDBJ whole genome shotgun (WGS) entry which is preliminary data.</text>
</comment>
<feature type="coiled-coil region" evidence="1">
    <location>
        <begin position="81"/>
        <end position="108"/>
    </location>
</feature>
<keyword evidence="3" id="KW-0812">Transmembrane</keyword>
<evidence type="ECO:0000256" key="2">
    <source>
        <dbReference type="SAM" id="MobiDB-lite"/>
    </source>
</evidence>
<proteinExistence type="predicted"/>